<dbReference type="CDD" id="cd05162">
    <property type="entry name" value="PWWP"/>
    <property type="match status" value="1"/>
</dbReference>
<name>A0AA38Z9K1_VITRO</name>
<evidence type="ECO:0000259" key="2">
    <source>
        <dbReference type="PROSITE" id="PS50812"/>
    </source>
</evidence>
<dbReference type="Pfam" id="PF00855">
    <property type="entry name" value="PWWP"/>
    <property type="match status" value="1"/>
</dbReference>
<keyword evidence="4" id="KW-1185">Reference proteome</keyword>
<feature type="region of interest" description="Disordered" evidence="1">
    <location>
        <begin position="1599"/>
        <end position="1620"/>
    </location>
</feature>
<dbReference type="InterPro" id="IPR053063">
    <property type="entry name" value="PWWP_domain_containing_PDP"/>
</dbReference>
<evidence type="ECO:0000313" key="3">
    <source>
        <dbReference type="EMBL" id="KAJ9684523.1"/>
    </source>
</evidence>
<dbReference type="EMBL" id="JARBHA010000013">
    <property type="protein sequence ID" value="KAJ9684523.1"/>
    <property type="molecule type" value="Genomic_DNA"/>
</dbReference>
<dbReference type="InterPro" id="IPR000313">
    <property type="entry name" value="PWWP_dom"/>
</dbReference>
<sequence>MDESKDVGGSRVLESAVTVSAPGRGEILVEELGDETLIEDSFSEGGGDEGNGEDIMVEVVGSDVFVDGVGGNSNDESGWGGLVVEPGLEKDMKFLDGGGAAHDLASQEVGDLDSEVWDRGIGTGVGGSSAVASSLGGEAQVAVAEEVLAGVVGEEDMEGGRELVEGSVSVAGGEGDKAQNLGTGTEAGGSLAVQESAGEDTKVVEKEVAVRVSEEETDRGLVGKGVERVTASVDQGEEAIDGLVSRKVGVLDKVWNPGIETAVASSSVIAKPLSVGAQVVVNEVAVMPHEEGLNPKHEVPGADALARVLPCSETSLSSTGEGVSGGTEKDGGVCANSVLSDEQTQVMVGGEISEEILCSKVEVMETDAFHESLQCAIEEQQLEAKIVVETTENHSGATADLMSLSQSTEVGGGEVATVGNRVLLNPKIGAPNTKGLSEIVPSSENDQNLKVEADRGSTENVACSGGICHMSAKEVMNSTDSVMGADAFDGNLQYSSKDKKLMDKMVESGARDHNDACVSPDERTQVTERGKASPVHNEKILDSKIEVVGSDDADGKCCSSEKDQDMEVVGGSGNTKIDVGVCVDPVSSRDQIPIVGTEISQLNDKEISSSPIEVSNTDSLDRISAFSENNQNLQAETASEGMVDNSVRLADSEALDGHTLVANGEEVAAMDIKEAAPNEVELSGNDALVGNLCLVKDQELVGVNAENFVESDGDQVNIAAEGDIAGVDPMDVSNPEIDALNGNLACPESVPCADPESNGEQTCKIAVGEDTVIGDETVLDIPKTDVLDGNLSFTENQNSKVETDSGSTEKRLSQVDAVSFSEGTQVALGGEVAAMDAEAVLDSKPEDRVVDVLDGDLCGPDEVNALQVDPELGCKQSLVVQGDSITVEDVKNSYSKAEVPECDALNKDLSLSEKDQELKTESALGSTKMEAAAHVGPSGLGSVSDSLEEHTSVQDEKLEMVVQSDKILAHELDGDQSVNPSTVEKMSDQVSCVTAISNSVVEVAVGSQGAVSFFSFHDESDTLSSCTADIICDFPGGNQGPEVHIVSNYDSLPDGDDSMGSHAHDLVITPEIVKQAVEAKDQSFNIDEDNIIDSDVPDTKVSEFGDNEGIVGSLVVDLDAGPRRDGNWNVHGEISKKNFHSLDESHHEEADFQGTVDNLGFEMSECLEESTAFDDAQVISDVGQETEAEGQVTDAEQVCLQGGQEIGAEEQGTDNEQQKSLEEKTVKRATLKPGSLIRGHQATYQLPPESEGEFSVSDLVWGKVRSHPWWPGQIFDPSDASEKAMKYHKKDCFLVAYFGDRTFAWNEASLLKPFRTPFSQIVKQSNSEVFHNAVDCALDEVSRRVELGLACSCIPKDDYDEIKCQIVENTGIRPESSRRDGVDKSATMSLLEPDTFVEYIKALAQFPSGGADQLELVIAKAQLLAFSRLKGYHRLPEFQYCGGLQENDADISCFNEMMEHETDVSMGDDGKFKIQNSSSHKRKHNLKDSAYPRKKERSLSELMSGMAYSPDDENDSDGKATSKLVSSSGRKRKVVDSSVNDSEVQDRTESIFVAKVSNTSAPSPRQSFKVGDCIRRAASQLTGSPSILKCSGERPQKVVDGSIGKLGGPGSDVSLMSPEDPQTGRMIIPMEYPSLDEMLSQLRLAARDPMKGYSFLDTIVSFFSEFRNSVLLGRYSGRESLTMDKVAGNRRKKSSHPIGSPEEFEFEDMNDTYWTDRVIQNTSEEQPEQPPRSARKRKGEPQLGSTDPEKSPQLGRRSYSRKRYSDGNHELAVEKPANYVDEKERELLPAELILNFPEVDSVPSEMILNKMFRRFGPLKESETEVDRVTSRARVVFKRCSDAEVAFSSAGMINIFGPTHVNYQLNYSPSTLFTPLPIAIEQDQDVES</sequence>
<evidence type="ECO:0000256" key="1">
    <source>
        <dbReference type="SAM" id="MobiDB-lite"/>
    </source>
</evidence>
<feature type="region of interest" description="Disordered" evidence="1">
    <location>
        <begin position="1464"/>
        <end position="1543"/>
    </location>
</feature>
<dbReference type="PANTHER" id="PTHR42851">
    <property type="entry name" value="ALDOLASE-RELATED"/>
    <property type="match status" value="1"/>
</dbReference>
<dbReference type="PANTHER" id="PTHR42851:SF4">
    <property type="entry name" value="PWWP DOMAIN-CONTAINING PROTEIN"/>
    <property type="match status" value="1"/>
</dbReference>
<dbReference type="Gene3D" id="2.30.30.140">
    <property type="match status" value="1"/>
</dbReference>
<reference evidence="3 4" key="1">
    <citation type="journal article" date="2023" name="BMC Biotechnol.">
        <title>Vitis rotundifolia cv Carlos genome sequencing.</title>
        <authorList>
            <person name="Huff M."/>
            <person name="Hulse-Kemp A."/>
            <person name="Scheffler B."/>
            <person name="Youngblood R."/>
            <person name="Simpson S."/>
            <person name="Babiker E."/>
            <person name="Staton M."/>
        </authorList>
    </citation>
    <scope>NUCLEOTIDE SEQUENCE [LARGE SCALE GENOMIC DNA]</scope>
    <source>
        <tissue evidence="3">Leaf</tissue>
    </source>
</reference>
<accession>A0AA38Z9K1</accession>
<dbReference type="SMART" id="SM00293">
    <property type="entry name" value="PWWP"/>
    <property type="match status" value="1"/>
</dbReference>
<feature type="region of interest" description="Disordered" evidence="1">
    <location>
        <begin position="1686"/>
        <end position="1706"/>
    </location>
</feature>
<evidence type="ECO:0000313" key="4">
    <source>
        <dbReference type="Proteomes" id="UP001168098"/>
    </source>
</evidence>
<dbReference type="SUPFAM" id="SSF63748">
    <property type="entry name" value="Tudor/PWWP/MBT"/>
    <property type="match status" value="1"/>
</dbReference>
<organism evidence="3 4">
    <name type="scientific">Vitis rotundifolia</name>
    <name type="common">Muscadine grape</name>
    <dbReference type="NCBI Taxonomy" id="103349"/>
    <lineage>
        <taxon>Eukaryota</taxon>
        <taxon>Viridiplantae</taxon>
        <taxon>Streptophyta</taxon>
        <taxon>Embryophyta</taxon>
        <taxon>Tracheophyta</taxon>
        <taxon>Spermatophyta</taxon>
        <taxon>Magnoliopsida</taxon>
        <taxon>eudicotyledons</taxon>
        <taxon>Gunneridae</taxon>
        <taxon>Pentapetalae</taxon>
        <taxon>rosids</taxon>
        <taxon>Vitales</taxon>
        <taxon>Vitaceae</taxon>
        <taxon>Viteae</taxon>
        <taxon>Vitis</taxon>
    </lineage>
</organism>
<feature type="compositionally biased region" description="Basic and acidic residues" evidence="1">
    <location>
        <begin position="1486"/>
        <end position="1499"/>
    </location>
</feature>
<dbReference type="PROSITE" id="PS50812">
    <property type="entry name" value="PWWP"/>
    <property type="match status" value="1"/>
</dbReference>
<protein>
    <recommendedName>
        <fullName evidence="2">PWWP domain-containing protein</fullName>
    </recommendedName>
</protein>
<comment type="caution">
    <text evidence="3">The sequence shown here is derived from an EMBL/GenBank/DDBJ whole genome shotgun (WGS) entry which is preliminary data.</text>
</comment>
<dbReference type="Proteomes" id="UP001168098">
    <property type="component" value="Unassembled WGS sequence"/>
</dbReference>
<feature type="domain" description="PWWP" evidence="2">
    <location>
        <begin position="1256"/>
        <end position="1305"/>
    </location>
</feature>
<gene>
    <name evidence="3" type="ORF">PVL29_016811</name>
</gene>
<proteinExistence type="predicted"/>
<feature type="region of interest" description="Disordered" evidence="1">
    <location>
        <begin position="1722"/>
        <end position="1770"/>
    </location>
</feature>